<proteinExistence type="predicted"/>
<feature type="compositionally biased region" description="Basic and acidic residues" evidence="1">
    <location>
        <begin position="33"/>
        <end position="45"/>
    </location>
</feature>
<evidence type="ECO:0008006" key="4">
    <source>
        <dbReference type="Google" id="ProtNLM"/>
    </source>
</evidence>
<dbReference type="Proteomes" id="UP000030889">
    <property type="component" value="Unassembled WGS sequence"/>
</dbReference>
<keyword evidence="3" id="KW-1185">Reference proteome</keyword>
<feature type="region of interest" description="Disordered" evidence="1">
    <location>
        <begin position="33"/>
        <end position="54"/>
    </location>
</feature>
<comment type="caution">
    <text evidence="2">The sequence shown here is derived from an EMBL/GenBank/DDBJ whole genome shotgun (WGS) entry which is preliminary data.</text>
</comment>
<sequence length="65" mass="7065">MKRFRPGVPVKVAFADLSRSGAAAVGFGLRMERKTEGREPPRGRFAEWPPRSGVSSAPCCFRVSG</sequence>
<dbReference type="EMBL" id="JRGF01000007">
    <property type="protein sequence ID" value="KHE41918.1"/>
    <property type="molecule type" value="Genomic_DNA"/>
</dbReference>
<evidence type="ECO:0000313" key="2">
    <source>
        <dbReference type="EMBL" id="KHE41918.1"/>
    </source>
</evidence>
<accession>A0ABR4YI26</accession>
<organism evidence="2 3">
    <name type="scientific">Alistipes inops</name>
    <dbReference type="NCBI Taxonomy" id="1501391"/>
    <lineage>
        <taxon>Bacteria</taxon>
        <taxon>Pseudomonadati</taxon>
        <taxon>Bacteroidota</taxon>
        <taxon>Bacteroidia</taxon>
        <taxon>Bacteroidales</taxon>
        <taxon>Rikenellaceae</taxon>
        <taxon>Alistipes</taxon>
    </lineage>
</organism>
<protein>
    <recommendedName>
        <fullName evidence="4">PilZ domain-containing protein</fullName>
    </recommendedName>
</protein>
<name>A0ABR4YI26_9BACT</name>
<evidence type="ECO:0000313" key="3">
    <source>
        <dbReference type="Proteomes" id="UP000030889"/>
    </source>
</evidence>
<evidence type="ECO:0000256" key="1">
    <source>
        <dbReference type="SAM" id="MobiDB-lite"/>
    </source>
</evidence>
<reference evidence="2 3" key="1">
    <citation type="submission" date="2014-09" db="EMBL/GenBank/DDBJ databases">
        <title>Alistipes sp. 627, sp. nov., a novel member of the family Rikenellaceae isolated from human faeces.</title>
        <authorList>
            <person name="Shkoporov A.N."/>
            <person name="Chaplin A.V."/>
            <person name="Motuzova O.V."/>
            <person name="Kafarskaia L.I."/>
            <person name="Khokhlova E.V."/>
            <person name="Efimov B.A."/>
        </authorList>
    </citation>
    <scope>NUCLEOTIDE SEQUENCE [LARGE SCALE GENOMIC DNA]</scope>
    <source>
        <strain evidence="2 3">627</strain>
    </source>
</reference>
<gene>
    <name evidence="2" type="ORF">LG35_06650</name>
</gene>